<dbReference type="PROSITE" id="PS51257">
    <property type="entry name" value="PROKAR_LIPOPROTEIN"/>
    <property type="match status" value="1"/>
</dbReference>
<feature type="domain" description="Kazal-like" evidence="2">
    <location>
        <begin position="21"/>
        <end position="77"/>
    </location>
</feature>
<sequence length="101" mass="11029">MKGLVAVLVLIGVAACVRADPVKGEKCPRVCPLNLAPVCGVQWGDRFQTFSNDCVRRSHNCQTKETFEFVCNGTCIYAPDDLTPKPRAGYLPASTLCRPWG</sequence>
<feature type="signal peptide" evidence="1">
    <location>
        <begin position="1"/>
        <end position="19"/>
    </location>
</feature>
<name>A0A6P8ZHQ9_THRPL</name>
<keyword evidence="3" id="KW-1185">Reference proteome</keyword>
<dbReference type="InterPro" id="IPR002350">
    <property type="entry name" value="Kazal_dom"/>
</dbReference>
<accession>A0A6P8ZHQ9</accession>
<dbReference type="RefSeq" id="XP_034232284.1">
    <property type="nucleotide sequence ID" value="XM_034376393.1"/>
</dbReference>
<dbReference type="GeneID" id="117640130"/>
<dbReference type="Gene3D" id="3.30.60.30">
    <property type="match status" value="1"/>
</dbReference>
<dbReference type="OrthoDB" id="126772at2759"/>
<dbReference type="InterPro" id="IPR036058">
    <property type="entry name" value="Kazal_dom_sf"/>
</dbReference>
<dbReference type="AlphaFoldDB" id="A0A6P8ZHQ9"/>
<dbReference type="KEGG" id="tpal:117640130"/>
<reference evidence="4" key="1">
    <citation type="submission" date="2025-08" db="UniProtKB">
        <authorList>
            <consortium name="RefSeq"/>
        </authorList>
    </citation>
    <scope>IDENTIFICATION</scope>
    <source>
        <tissue evidence="4">Total insect</tissue>
    </source>
</reference>
<dbReference type="InParanoid" id="A0A6P8ZHQ9"/>
<dbReference type="Proteomes" id="UP000515158">
    <property type="component" value="Unplaced"/>
</dbReference>
<evidence type="ECO:0000313" key="4">
    <source>
        <dbReference type="RefSeq" id="XP_034232284.1"/>
    </source>
</evidence>
<dbReference type="PROSITE" id="PS51465">
    <property type="entry name" value="KAZAL_2"/>
    <property type="match status" value="1"/>
</dbReference>
<proteinExistence type="predicted"/>
<dbReference type="SMART" id="SM00280">
    <property type="entry name" value="KAZAL"/>
    <property type="match status" value="1"/>
</dbReference>
<protein>
    <submittedName>
        <fullName evidence="4">Vasotab-like</fullName>
    </submittedName>
</protein>
<feature type="chain" id="PRO_5028340882" evidence="1">
    <location>
        <begin position="20"/>
        <end position="101"/>
    </location>
</feature>
<organism evidence="4">
    <name type="scientific">Thrips palmi</name>
    <name type="common">Melon thrips</name>
    <dbReference type="NCBI Taxonomy" id="161013"/>
    <lineage>
        <taxon>Eukaryota</taxon>
        <taxon>Metazoa</taxon>
        <taxon>Ecdysozoa</taxon>
        <taxon>Arthropoda</taxon>
        <taxon>Hexapoda</taxon>
        <taxon>Insecta</taxon>
        <taxon>Pterygota</taxon>
        <taxon>Neoptera</taxon>
        <taxon>Paraneoptera</taxon>
        <taxon>Thysanoptera</taxon>
        <taxon>Terebrantia</taxon>
        <taxon>Thripoidea</taxon>
        <taxon>Thripidae</taxon>
        <taxon>Thrips</taxon>
    </lineage>
</organism>
<gene>
    <name evidence="4" type="primary">LOC117640130</name>
</gene>
<keyword evidence="1" id="KW-0732">Signal</keyword>
<evidence type="ECO:0000259" key="2">
    <source>
        <dbReference type="PROSITE" id="PS51465"/>
    </source>
</evidence>
<evidence type="ECO:0000313" key="3">
    <source>
        <dbReference type="Proteomes" id="UP000515158"/>
    </source>
</evidence>
<dbReference type="CDD" id="cd00104">
    <property type="entry name" value="KAZAL_FS"/>
    <property type="match status" value="1"/>
</dbReference>
<evidence type="ECO:0000256" key="1">
    <source>
        <dbReference type="SAM" id="SignalP"/>
    </source>
</evidence>
<dbReference type="SUPFAM" id="SSF100895">
    <property type="entry name" value="Kazal-type serine protease inhibitors"/>
    <property type="match status" value="1"/>
</dbReference>